<evidence type="ECO:0000313" key="25">
    <source>
        <dbReference type="Proteomes" id="UP001211065"/>
    </source>
</evidence>
<dbReference type="Pfam" id="PF25170">
    <property type="entry name" value="TPR_WDR35"/>
    <property type="match status" value="1"/>
</dbReference>
<dbReference type="GO" id="GO:0000775">
    <property type="term" value="C:chromosome, centromeric region"/>
    <property type="evidence" value="ECO:0007669"/>
    <property type="project" value="UniProtKB-SubCell"/>
</dbReference>
<dbReference type="InterPro" id="IPR057091">
    <property type="entry name" value="NDC80_loop"/>
</dbReference>
<dbReference type="InterPro" id="IPR038273">
    <property type="entry name" value="Ndc80_sf"/>
</dbReference>
<dbReference type="InterPro" id="IPR056157">
    <property type="entry name" value="TPR_IFT80_172_dom"/>
</dbReference>
<dbReference type="InterPro" id="IPR057361">
    <property type="entry name" value="TPR_WDR35"/>
</dbReference>
<dbReference type="Gene3D" id="2.130.10.10">
    <property type="entry name" value="YVTN repeat-like/Quinoprotein amine dehydrogenase"/>
    <property type="match status" value="2"/>
</dbReference>
<dbReference type="InterPro" id="IPR039857">
    <property type="entry name" value="Ift122/121"/>
</dbReference>
<dbReference type="PANTHER" id="PTHR12764:SF5">
    <property type="entry name" value="LD29485P"/>
    <property type="match status" value="1"/>
</dbReference>
<protein>
    <submittedName>
        <fullName evidence="24">WD repeat-containing protein 35</fullName>
    </submittedName>
</protein>
<keyword evidence="5" id="KW-0158">Chromosome</keyword>
<dbReference type="Pfam" id="PF23390">
    <property type="entry name" value="Beta-prop_WDR35_2nd"/>
    <property type="match status" value="1"/>
</dbReference>
<evidence type="ECO:0000259" key="18">
    <source>
        <dbReference type="Pfam" id="PF03801"/>
    </source>
</evidence>
<accession>A0AAD5U336</accession>
<dbReference type="InterPro" id="IPR057979">
    <property type="entry name" value="TPR_IFT121"/>
</dbReference>
<evidence type="ECO:0000256" key="11">
    <source>
        <dbReference type="ARBA" id="ARBA00023054"/>
    </source>
</evidence>
<keyword evidence="7" id="KW-0853">WD repeat</keyword>
<evidence type="ECO:0000313" key="24">
    <source>
        <dbReference type="EMBL" id="KAJ3222769.1"/>
    </source>
</evidence>
<dbReference type="Pfam" id="PF25768">
    <property type="entry name" value="TPR_IFT121"/>
    <property type="match status" value="1"/>
</dbReference>
<evidence type="ECO:0000256" key="8">
    <source>
        <dbReference type="ARBA" id="ARBA00022618"/>
    </source>
</evidence>
<keyword evidence="25" id="KW-1185">Reference proteome</keyword>
<dbReference type="Pfam" id="PF03801">
    <property type="entry name" value="Ndc80_HEC"/>
    <property type="match status" value="1"/>
</dbReference>
<evidence type="ECO:0000256" key="14">
    <source>
        <dbReference type="ARBA" id="ARBA00023306"/>
    </source>
</evidence>
<keyword evidence="12" id="KW-0969">Cilium</keyword>
<gene>
    <name evidence="24" type="primary">WDR35</name>
    <name evidence="24" type="ORF">HK099_001937</name>
</gene>
<dbReference type="EMBL" id="JADGJW010000160">
    <property type="protein sequence ID" value="KAJ3222769.1"/>
    <property type="molecule type" value="Genomic_DNA"/>
</dbReference>
<evidence type="ECO:0000259" key="21">
    <source>
        <dbReference type="Pfam" id="PF24487"/>
    </source>
</evidence>
<evidence type="ECO:0000256" key="12">
    <source>
        <dbReference type="ARBA" id="ARBA00023069"/>
    </source>
</evidence>
<keyword evidence="6" id="KW-0963">Cytoplasm</keyword>
<feature type="domain" description="Kinetochore protein Ndc80 CH" evidence="18">
    <location>
        <begin position="1215"/>
        <end position="1358"/>
    </location>
</feature>
<dbReference type="GO" id="GO:0005737">
    <property type="term" value="C:cytoplasm"/>
    <property type="evidence" value="ECO:0007669"/>
    <property type="project" value="UniProtKB-SubCell"/>
</dbReference>
<evidence type="ECO:0000259" key="20">
    <source>
        <dbReference type="Pfam" id="PF23390"/>
    </source>
</evidence>
<reference evidence="24" key="1">
    <citation type="submission" date="2020-05" db="EMBL/GenBank/DDBJ databases">
        <title>Phylogenomic resolution of chytrid fungi.</title>
        <authorList>
            <person name="Stajich J.E."/>
            <person name="Amses K."/>
            <person name="Simmons R."/>
            <person name="Seto K."/>
            <person name="Myers J."/>
            <person name="Bonds A."/>
            <person name="Quandt C.A."/>
            <person name="Barry K."/>
            <person name="Liu P."/>
            <person name="Grigoriev I."/>
            <person name="Longcore J.E."/>
            <person name="James T.Y."/>
        </authorList>
    </citation>
    <scope>NUCLEOTIDE SEQUENCE</scope>
    <source>
        <strain evidence="24">JEL0476</strain>
    </source>
</reference>
<organism evidence="24 25">
    <name type="scientific">Clydaea vesicula</name>
    <dbReference type="NCBI Taxonomy" id="447962"/>
    <lineage>
        <taxon>Eukaryota</taxon>
        <taxon>Fungi</taxon>
        <taxon>Fungi incertae sedis</taxon>
        <taxon>Chytridiomycota</taxon>
        <taxon>Chytridiomycota incertae sedis</taxon>
        <taxon>Chytridiomycetes</taxon>
        <taxon>Lobulomycetales</taxon>
        <taxon>Lobulomycetaceae</taxon>
        <taxon>Clydaea</taxon>
    </lineage>
</organism>
<dbReference type="GO" id="GO:0051301">
    <property type="term" value="P:cell division"/>
    <property type="evidence" value="ECO:0007669"/>
    <property type="project" value="UniProtKB-KW"/>
</dbReference>
<keyword evidence="11 16" id="KW-0175">Coiled coil</keyword>
<evidence type="ECO:0000256" key="15">
    <source>
        <dbReference type="ARBA" id="ARBA00023328"/>
    </source>
</evidence>
<evidence type="ECO:0000256" key="13">
    <source>
        <dbReference type="ARBA" id="ARBA00023273"/>
    </source>
</evidence>
<dbReference type="PANTHER" id="PTHR12764">
    <property type="entry name" value="WD REPEAT DOMAIN-RELATED"/>
    <property type="match status" value="1"/>
</dbReference>
<comment type="subcellular location">
    <subcellularLocation>
        <location evidence="1">Cell projection</location>
        <location evidence="1">Cilium</location>
    </subcellularLocation>
    <subcellularLocation>
        <location evidence="3">Chromosome</location>
        <location evidence="3">Centromere</location>
    </subcellularLocation>
    <subcellularLocation>
        <location evidence="2">Cytoplasm</location>
    </subcellularLocation>
</comment>
<feature type="region of interest" description="Disordered" evidence="17">
    <location>
        <begin position="51"/>
        <end position="73"/>
    </location>
</feature>
<keyword evidence="14" id="KW-0131">Cell cycle</keyword>
<feature type="domain" description="IFT80/172/WDR35 TPR" evidence="19">
    <location>
        <begin position="740"/>
        <end position="829"/>
    </location>
</feature>
<evidence type="ECO:0000256" key="17">
    <source>
        <dbReference type="SAM" id="MobiDB-lite"/>
    </source>
</evidence>
<evidence type="ECO:0000256" key="7">
    <source>
        <dbReference type="ARBA" id="ARBA00022574"/>
    </source>
</evidence>
<dbReference type="GO" id="GO:0061512">
    <property type="term" value="P:protein localization to cilium"/>
    <property type="evidence" value="ECO:0007669"/>
    <property type="project" value="TreeGrafter"/>
</dbReference>
<dbReference type="Pfam" id="PF23387">
    <property type="entry name" value="TPR_IFT80_172"/>
    <property type="match status" value="1"/>
</dbReference>
<keyword evidence="9" id="KW-0677">Repeat</keyword>
<dbReference type="GO" id="GO:0097730">
    <property type="term" value="C:non-motile cilium"/>
    <property type="evidence" value="ECO:0007669"/>
    <property type="project" value="TreeGrafter"/>
</dbReference>
<sequence length="1707" mass="195772">MFVYLTWNNDQGWIACGGEDGLLKVLKLEQNTANQSTLPSIAASERRISNSQNVNNPTSPTLQNSQEQQSAPSNLTMNQTLEGHKGGVVVSTWNTQHRKLTTSDSMGLIIVWILYKGVWYEEMINNRNKSVVTDMHWNRDGQKICIVYEDGNFWFNKSNLLKICAGAVIVGSVDGNRLWGKDLKGQTLTNVQWSPDSKSILFGTATGELLLYDMNGNYLTKTLSYCHENAAVIKLSSIEWYNGINGYIEPKVPCLAICFENGKIQIMRDEKDMNPTIVDTNMRYLKMKWNNNGSVLAVSGVQIAKNAQGEEKELSIVRFYSPYGEFQRFLKVPGKRISSLSWEHNGLRIALAVDSFIYFANVRPDHKWTFFANDVLVYTYNRLERTETIVVFWNTKTGEKFAKYLNQVYFITSNNENCLIVTRSEENSEKYNFSIYNAIGTSVESKEIDFEPKSVSINKSHVFISSNEIVVDWQFKILGVNNTPQINAGAVNKFSALDALRRKETKERAFHIDDNTIIGNSSDSGQSVADVKQKQGTTDPIISTTASEKYLILIRSSGEICQYILPSLNLENKFNIYKKDNGQNLIKVFKSSLNSTSTRLLILDYSGILKMVNLESRLKGSSNAEDSQRLMDFEKKDVCDIRWAEDNEELFAVIEKTRMFVFRNYEPEDPIPCSGYTCHFSDLQIKVALMDEILSENENGLKESIITIETKRLRDAKNILSQSGLSEAVLYVEANPHPKLWKVIAEASLSSLDLNTAQKAFVRSSNYQGLQFVKKLRKIEDRLKQRAEVAAYFCNFDLAEKIYLEMDRKDLAIDLRCRLGDWFRVVQLIKSGGGISAADDMVLDKIRKNIGDYYYDRQRWVQAVTYYSQGKDMENLAECYYLLEDYVGLDKLAFSATDNHPLLKKIAKYFSSVGMCDQAVDCYLNAGDIKAAVDVCVHLNQWSRAIELAKLHKFKEIEALLANYANYLLDRNKVLNAIELYRKANYCQKSARLLFQLAKSTAKQNKSPLLVKKLYVLAAMEIEHYNHINKNTMKVGEGYPSIANKGNSDLIKKDENPWRGAEAYHFYILSQRQYYSGNLDGALKTVSVLILQRYVLILFTKKAFHLQEYEDTIDPKIIYSLLAFLSAQCKHFGTCSKAFIKLEALNSSNGENSEQEDFENLAFNIFTKESLLPVSKQSSNGSSRLSNRKSLVENFNNLSVNNSERNSLKKLISNERQSFIGRRSSNVRHSMVRQQQPFKDPRPIREKQWLVHAIKTLINFLVGAGYTNPVSQKTLQAPSAKDFQSIFKFLYAQLDPYFEYDKDKKFEEEVPMILKALRYPFAEQISKSHLYSVGSMHAWPSLLAVLTWMVELILCCENLDQVDSYEEDAQAEKIFYDYLTKTYTMFLINENNDYHEMVEELKGNFDKKNEQILKAVEKLENTNKNLEKQLTELTVSEQVVDSQEISPADVDRMNAERDQLQSTLIQLSNKQEEVNKRVWEKEIEIQKEMDKLDKLIKAFNDSSFQLGLSDPSADGDGKIYELILNFHASKTDEMLNLDLKNVVKPTLMALRSKNKESIHRIEDLNIQLQEEIEKLIEEISEKKEELKEMQQNIIKFNLQYTEQKDIMGNAISNSNKEKERLEGAIQKLKLEINSKLVQSHQKVKEMEIEQDQVQRKCHERSENNKKIIYKVLEDYIQYSSHVSECLTELDSIVLKEYVDAGGELPVN</sequence>
<dbReference type="GO" id="GO:1905515">
    <property type="term" value="P:non-motile cilium assembly"/>
    <property type="evidence" value="ECO:0007669"/>
    <property type="project" value="TreeGrafter"/>
</dbReference>
<dbReference type="GO" id="GO:0035721">
    <property type="term" value="P:intraciliary retrograde transport"/>
    <property type="evidence" value="ECO:0007669"/>
    <property type="project" value="TreeGrafter"/>
</dbReference>
<dbReference type="Pfam" id="PF24797">
    <property type="entry name" value="Beta-prop_WDR35_TULP_N"/>
    <property type="match status" value="1"/>
</dbReference>
<evidence type="ECO:0000259" key="23">
    <source>
        <dbReference type="Pfam" id="PF25768"/>
    </source>
</evidence>
<keyword evidence="13" id="KW-0966">Cell projection</keyword>
<dbReference type="Pfam" id="PF24487">
    <property type="entry name" value="NDC80_loop"/>
    <property type="match status" value="1"/>
</dbReference>
<feature type="coiled-coil region" evidence="16">
    <location>
        <begin position="1391"/>
        <end position="1477"/>
    </location>
</feature>
<proteinExistence type="inferred from homology"/>
<feature type="domain" description="IFT121 second beta-propeller" evidence="20">
    <location>
        <begin position="368"/>
        <end position="709"/>
    </location>
</feature>
<name>A0AAD5U336_9FUNG</name>
<dbReference type="Proteomes" id="UP001211065">
    <property type="component" value="Unassembled WGS sequence"/>
</dbReference>
<dbReference type="InterPro" id="IPR055260">
    <property type="entry name" value="Ndc80_CH"/>
</dbReference>
<dbReference type="InterPro" id="IPR056159">
    <property type="entry name" value="Beta-prop_IFT121_TULP_N"/>
</dbReference>
<evidence type="ECO:0000256" key="4">
    <source>
        <dbReference type="ARBA" id="ARBA00007050"/>
    </source>
</evidence>
<evidence type="ECO:0000259" key="22">
    <source>
        <dbReference type="Pfam" id="PF24797"/>
    </source>
</evidence>
<dbReference type="InterPro" id="IPR015943">
    <property type="entry name" value="WD40/YVTN_repeat-like_dom_sf"/>
</dbReference>
<feature type="domain" description="IFT121-like TPR repeats" evidence="23">
    <location>
        <begin position="1055"/>
        <end position="1169"/>
    </location>
</feature>
<dbReference type="GO" id="GO:0030991">
    <property type="term" value="C:intraciliary transport particle A"/>
    <property type="evidence" value="ECO:0007669"/>
    <property type="project" value="TreeGrafter"/>
</dbReference>
<evidence type="ECO:0000256" key="3">
    <source>
        <dbReference type="ARBA" id="ARBA00004584"/>
    </source>
</evidence>
<dbReference type="Gene3D" id="1.25.40.470">
    <property type="match status" value="1"/>
</dbReference>
<dbReference type="Gene3D" id="1.10.418.30">
    <property type="entry name" value="Ncd80 complex, Ncd80 subunit"/>
    <property type="match status" value="1"/>
</dbReference>
<comment type="caution">
    <text evidence="24">The sequence shown here is derived from an EMBL/GenBank/DDBJ whole genome shotgun (WGS) entry which is preliminary data.</text>
</comment>
<comment type="similarity">
    <text evidence="4">Belongs to the NDC80/HEC1 family.</text>
</comment>
<feature type="domain" description="Kinetochore protein NDC80 loop region" evidence="21">
    <location>
        <begin position="1461"/>
        <end position="1691"/>
    </location>
</feature>
<dbReference type="SUPFAM" id="SSF50978">
    <property type="entry name" value="WD40 repeat-like"/>
    <property type="match status" value="2"/>
</dbReference>
<evidence type="ECO:0000256" key="2">
    <source>
        <dbReference type="ARBA" id="ARBA00004496"/>
    </source>
</evidence>
<evidence type="ECO:0000259" key="19">
    <source>
        <dbReference type="Pfam" id="PF23387"/>
    </source>
</evidence>
<dbReference type="InterPro" id="IPR056158">
    <property type="entry name" value="Beta-prop_IFT121_2nd"/>
</dbReference>
<evidence type="ECO:0000256" key="9">
    <source>
        <dbReference type="ARBA" id="ARBA00022737"/>
    </source>
</evidence>
<dbReference type="InterPro" id="IPR036322">
    <property type="entry name" value="WD40_repeat_dom_sf"/>
</dbReference>
<feature type="domain" description="IFT121/TULP4 N-terminal" evidence="22">
    <location>
        <begin position="5"/>
        <end position="363"/>
    </location>
</feature>
<keyword evidence="10" id="KW-0498">Mitosis</keyword>
<dbReference type="FunFam" id="1.25.40.470:FF:000004">
    <property type="entry name" value="WD repeat-containing protein 35"/>
    <property type="match status" value="1"/>
</dbReference>
<feature type="coiled-coil region" evidence="16">
    <location>
        <begin position="1547"/>
        <end position="1656"/>
    </location>
</feature>
<keyword evidence="8" id="KW-0132">Cell division</keyword>
<evidence type="ECO:0000256" key="16">
    <source>
        <dbReference type="SAM" id="Coils"/>
    </source>
</evidence>
<evidence type="ECO:0000256" key="1">
    <source>
        <dbReference type="ARBA" id="ARBA00004138"/>
    </source>
</evidence>
<evidence type="ECO:0000256" key="10">
    <source>
        <dbReference type="ARBA" id="ARBA00022776"/>
    </source>
</evidence>
<evidence type="ECO:0000256" key="5">
    <source>
        <dbReference type="ARBA" id="ARBA00022454"/>
    </source>
</evidence>
<evidence type="ECO:0000256" key="6">
    <source>
        <dbReference type="ARBA" id="ARBA00022490"/>
    </source>
</evidence>
<keyword evidence="15" id="KW-0137">Centromere</keyword>